<dbReference type="InterPro" id="IPR033656">
    <property type="entry name" value="HisRS_anticodon"/>
</dbReference>
<keyword evidence="4 10" id="KW-0436">Ligase</keyword>
<sequence length="494" mass="52949">MAKDQKKQPRPKAETPKGFRDYFGAEVTERKSMLDRIAAIYHRHGFEPLETSAVETVEALGKFLPDVDRPNAGVFAWQEEAVPGGGTAGDWLALRYDLTAPLARVAAQYRNDLPSPYRRFAMGPVWRNEKPGPGRFRQFYQCDADTVGSASVAADAEICAMLADALEGVGIARGDYIVRINNRKVLNGVLEAAEVRADQAEDVLRQIDKFDKVGRNGVLALLTEGRKDDSGAFIDGVGLSVDQAQPVLAFLTSKGDDNAATLANLRAAVGASAIGAEGVDELSQIADMLAAMGVAEDRAVIDPSIVRGLGYYTGPVFEAELTFEILDEKGRKRQFGSVAGGGRYDGLVERFTGQKVPATGVSIGVDRLLAALRAKGLAGADSQGPVVVTVMDRDRMADYQAMAAELRAAGIRAEVYLGNPKNFGNQLKYADKRGAPVAIIQGGNEAERGVVQVKDLILGAKIAAEASLDEWKSQPAQTEVARADLVAEVRRILS</sequence>
<dbReference type="Pfam" id="PF13393">
    <property type="entry name" value="tRNA-synt_His"/>
    <property type="match status" value="1"/>
</dbReference>
<evidence type="ECO:0000256" key="6">
    <source>
        <dbReference type="ARBA" id="ARBA00022840"/>
    </source>
</evidence>
<evidence type="ECO:0000256" key="3">
    <source>
        <dbReference type="ARBA" id="ARBA00022490"/>
    </source>
</evidence>
<dbReference type="CDD" id="cd00773">
    <property type="entry name" value="HisRS-like_core"/>
    <property type="match status" value="1"/>
</dbReference>
<feature type="binding site" evidence="11">
    <location>
        <position position="127"/>
    </location>
    <ligand>
        <name>L-histidine</name>
        <dbReference type="ChEBI" id="CHEBI:57595"/>
    </ligand>
</feature>
<dbReference type="GO" id="GO:0004821">
    <property type="term" value="F:histidine-tRNA ligase activity"/>
    <property type="evidence" value="ECO:0007669"/>
    <property type="project" value="UniProtKB-UniRule"/>
</dbReference>
<proteinExistence type="inferred from homology"/>
<dbReference type="AlphaFoldDB" id="A0A1I0F5J9"/>
<dbReference type="NCBIfam" id="TIGR00442">
    <property type="entry name" value="hisS"/>
    <property type="match status" value="1"/>
</dbReference>
<name>A0A1I0F5J9_9RHOB</name>
<dbReference type="SUPFAM" id="SSF55681">
    <property type="entry name" value="Class II aaRS and biotin synthetases"/>
    <property type="match status" value="1"/>
</dbReference>
<evidence type="ECO:0000256" key="5">
    <source>
        <dbReference type="ARBA" id="ARBA00022741"/>
    </source>
</evidence>
<dbReference type="GO" id="GO:0005737">
    <property type="term" value="C:cytoplasm"/>
    <property type="evidence" value="ECO:0007669"/>
    <property type="project" value="UniProtKB-SubCell"/>
</dbReference>
<evidence type="ECO:0000256" key="11">
    <source>
        <dbReference type="PIRSR" id="PIRSR001549-1"/>
    </source>
</evidence>
<dbReference type="InterPro" id="IPR006195">
    <property type="entry name" value="aa-tRNA-synth_II"/>
</dbReference>
<dbReference type="HAMAP" id="MF_00127">
    <property type="entry name" value="His_tRNA_synth"/>
    <property type="match status" value="1"/>
</dbReference>
<dbReference type="Proteomes" id="UP000199180">
    <property type="component" value="Unassembled WGS sequence"/>
</dbReference>
<evidence type="ECO:0000313" key="13">
    <source>
        <dbReference type="EMBL" id="SET52699.1"/>
    </source>
</evidence>
<comment type="similarity">
    <text evidence="1 10">Belongs to the class-II aminoacyl-tRNA synthetase family.</text>
</comment>
<dbReference type="CDD" id="cd00859">
    <property type="entry name" value="HisRS_anticodon"/>
    <property type="match status" value="1"/>
</dbReference>
<organism evidence="13 14">
    <name type="scientific">Paracoccus homiensis</name>
    <dbReference type="NCBI Taxonomy" id="364199"/>
    <lineage>
        <taxon>Bacteria</taxon>
        <taxon>Pseudomonadati</taxon>
        <taxon>Pseudomonadota</taxon>
        <taxon>Alphaproteobacteria</taxon>
        <taxon>Rhodobacterales</taxon>
        <taxon>Paracoccaceae</taxon>
        <taxon>Paracoccus</taxon>
    </lineage>
</organism>
<dbReference type="PANTHER" id="PTHR11476">
    <property type="entry name" value="HISTIDYL-TRNA SYNTHETASE"/>
    <property type="match status" value="1"/>
</dbReference>
<dbReference type="Gene3D" id="3.40.50.800">
    <property type="entry name" value="Anticodon-binding domain"/>
    <property type="match status" value="1"/>
</dbReference>
<evidence type="ECO:0000256" key="8">
    <source>
        <dbReference type="ARBA" id="ARBA00023146"/>
    </source>
</evidence>
<dbReference type="OrthoDB" id="9800814at2"/>
<feature type="binding site" evidence="11">
    <location>
        <position position="307"/>
    </location>
    <ligand>
        <name>L-histidine</name>
        <dbReference type="ChEBI" id="CHEBI:57595"/>
    </ligand>
</feature>
<protein>
    <recommendedName>
        <fullName evidence="10">Histidine--tRNA ligase</fullName>
        <ecNumber evidence="10">6.1.1.21</ecNumber>
    </recommendedName>
    <alternativeName>
        <fullName evidence="10">Histidyl-tRNA synthetase</fullName>
        <shortName evidence="10">HisRS</shortName>
    </alternativeName>
</protein>
<evidence type="ECO:0000256" key="2">
    <source>
        <dbReference type="ARBA" id="ARBA00011738"/>
    </source>
</evidence>
<accession>A0A1I0F5J9</accession>
<dbReference type="SUPFAM" id="SSF52954">
    <property type="entry name" value="Class II aaRS ABD-related"/>
    <property type="match status" value="1"/>
</dbReference>
<evidence type="ECO:0000256" key="4">
    <source>
        <dbReference type="ARBA" id="ARBA00022598"/>
    </source>
</evidence>
<dbReference type="InterPro" id="IPR041715">
    <property type="entry name" value="HisRS-like_core"/>
</dbReference>
<dbReference type="PROSITE" id="PS50862">
    <property type="entry name" value="AA_TRNA_LIGASE_II"/>
    <property type="match status" value="1"/>
</dbReference>
<dbReference type="PANTHER" id="PTHR11476:SF7">
    <property type="entry name" value="HISTIDINE--TRNA LIGASE"/>
    <property type="match status" value="1"/>
</dbReference>
<keyword evidence="14" id="KW-1185">Reference proteome</keyword>
<keyword evidence="5 10" id="KW-0547">Nucleotide-binding</keyword>
<dbReference type="InterPro" id="IPR004516">
    <property type="entry name" value="HisRS/HisZ"/>
</dbReference>
<evidence type="ECO:0000259" key="12">
    <source>
        <dbReference type="PROSITE" id="PS50862"/>
    </source>
</evidence>
<dbReference type="EMBL" id="FOHO01000006">
    <property type="protein sequence ID" value="SET52699.1"/>
    <property type="molecule type" value="Genomic_DNA"/>
</dbReference>
<dbReference type="STRING" id="364199.SAMN04489858_10671"/>
<feature type="binding site" evidence="11">
    <location>
        <begin position="97"/>
        <end position="99"/>
    </location>
    <ligand>
        <name>L-histidine</name>
        <dbReference type="ChEBI" id="CHEBI:57595"/>
    </ligand>
</feature>
<evidence type="ECO:0000256" key="10">
    <source>
        <dbReference type="HAMAP-Rule" id="MF_00127"/>
    </source>
</evidence>
<keyword evidence="3 10" id="KW-0963">Cytoplasm</keyword>
<reference evidence="13 14" key="1">
    <citation type="submission" date="2016-10" db="EMBL/GenBank/DDBJ databases">
        <authorList>
            <person name="de Groot N.N."/>
        </authorList>
    </citation>
    <scope>NUCLEOTIDE SEQUENCE [LARGE SCALE GENOMIC DNA]</scope>
    <source>
        <strain evidence="13 14">DSM 17862</strain>
    </source>
</reference>
<dbReference type="InterPro" id="IPR036621">
    <property type="entry name" value="Anticodon-bd_dom_sf"/>
</dbReference>
<dbReference type="GO" id="GO:0005524">
    <property type="term" value="F:ATP binding"/>
    <property type="evidence" value="ECO:0007669"/>
    <property type="project" value="UniProtKB-UniRule"/>
</dbReference>
<dbReference type="PIRSF" id="PIRSF001549">
    <property type="entry name" value="His-tRNA_synth"/>
    <property type="match status" value="1"/>
</dbReference>
<evidence type="ECO:0000256" key="9">
    <source>
        <dbReference type="ARBA" id="ARBA00047639"/>
    </source>
</evidence>
<dbReference type="InterPro" id="IPR015807">
    <property type="entry name" value="His-tRNA-ligase"/>
</dbReference>
<comment type="subcellular location">
    <subcellularLocation>
        <location evidence="10">Cytoplasm</location>
    </subcellularLocation>
</comment>
<feature type="domain" description="Aminoacyl-transfer RNA synthetases class-II family profile" evidence="12">
    <location>
        <begin position="43"/>
        <end position="372"/>
    </location>
</feature>
<dbReference type="EC" id="6.1.1.21" evidence="10"/>
<feature type="binding site" evidence="11">
    <location>
        <begin position="311"/>
        <end position="312"/>
    </location>
    <ligand>
        <name>L-histidine</name>
        <dbReference type="ChEBI" id="CHEBI:57595"/>
    </ligand>
</feature>
<comment type="subunit">
    <text evidence="2 10">Homodimer.</text>
</comment>
<dbReference type="InterPro" id="IPR045864">
    <property type="entry name" value="aa-tRNA-synth_II/BPL/LPL"/>
</dbReference>
<feature type="binding site" evidence="11">
    <location>
        <position position="145"/>
    </location>
    <ligand>
        <name>L-histidine</name>
        <dbReference type="ChEBI" id="CHEBI:57595"/>
    </ligand>
</feature>
<evidence type="ECO:0000313" key="14">
    <source>
        <dbReference type="Proteomes" id="UP000199180"/>
    </source>
</evidence>
<dbReference type="Pfam" id="PF03129">
    <property type="entry name" value="HGTP_anticodon"/>
    <property type="match status" value="1"/>
</dbReference>
<feature type="binding site" evidence="11">
    <location>
        <position position="141"/>
    </location>
    <ligand>
        <name>L-histidine</name>
        <dbReference type="ChEBI" id="CHEBI:57595"/>
    </ligand>
</feature>
<dbReference type="Gene3D" id="3.30.930.10">
    <property type="entry name" value="Bira Bifunctional Protein, Domain 2"/>
    <property type="match status" value="1"/>
</dbReference>
<keyword evidence="8 10" id="KW-0030">Aminoacyl-tRNA synthetase</keyword>
<dbReference type="RefSeq" id="WP_090734531.1">
    <property type="nucleotide sequence ID" value="NZ_FOHO01000006.1"/>
</dbReference>
<dbReference type="GO" id="GO:0006427">
    <property type="term" value="P:histidyl-tRNA aminoacylation"/>
    <property type="evidence" value="ECO:0007669"/>
    <property type="project" value="UniProtKB-UniRule"/>
</dbReference>
<evidence type="ECO:0000256" key="7">
    <source>
        <dbReference type="ARBA" id="ARBA00022917"/>
    </source>
</evidence>
<keyword evidence="7 10" id="KW-0648">Protein biosynthesis</keyword>
<evidence type="ECO:0000256" key="1">
    <source>
        <dbReference type="ARBA" id="ARBA00008226"/>
    </source>
</evidence>
<dbReference type="InterPro" id="IPR004154">
    <property type="entry name" value="Anticodon-bd"/>
</dbReference>
<keyword evidence="6 10" id="KW-0067">ATP-binding</keyword>
<gene>
    <name evidence="10" type="primary">hisS</name>
    <name evidence="13" type="ORF">SAMN04489858_10671</name>
</gene>
<comment type="catalytic activity">
    <reaction evidence="9 10">
        <text>tRNA(His) + L-histidine + ATP = L-histidyl-tRNA(His) + AMP + diphosphate + H(+)</text>
        <dbReference type="Rhea" id="RHEA:17313"/>
        <dbReference type="Rhea" id="RHEA-COMP:9665"/>
        <dbReference type="Rhea" id="RHEA-COMP:9689"/>
        <dbReference type="ChEBI" id="CHEBI:15378"/>
        <dbReference type="ChEBI" id="CHEBI:30616"/>
        <dbReference type="ChEBI" id="CHEBI:33019"/>
        <dbReference type="ChEBI" id="CHEBI:57595"/>
        <dbReference type="ChEBI" id="CHEBI:78442"/>
        <dbReference type="ChEBI" id="CHEBI:78527"/>
        <dbReference type="ChEBI" id="CHEBI:456215"/>
        <dbReference type="EC" id="6.1.1.21"/>
    </reaction>
</comment>